<evidence type="ECO:0000256" key="2">
    <source>
        <dbReference type="SAM" id="Phobius"/>
    </source>
</evidence>
<protein>
    <recommendedName>
        <fullName evidence="5">DUF4083 domain-containing protein</fullName>
    </recommendedName>
</protein>
<keyword evidence="2" id="KW-0812">Transmembrane</keyword>
<dbReference type="RefSeq" id="WP_160920472.1">
    <property type="nucleotide sequence ID" value="NZ_WMEY01000005.1"/>
</dbReference>
<sequence>MSILIALFPLFLWLSIVGAIIYFIVRKVKRSRKALEERIEVLERNQAVVKDKNEF</sequence>
<feature type="transmembrane region" description="Helical" evidence="2">
    <location>
        <begin position="6"/>
        <end position="25"/>
    </location>
</feature>
<evidence type="ECO:0008006" key="5">
    <source>
        <dbReference type="Google" id="ProtNLM"/>
    </source>
</evidence>
<organism evidence="3 4">
    <name type="scientific">Guptibacillus hwajinpoensis</name>
    <dbReference type="NCBI Taxonomy" id="208199"/>
    <lineage>
        <taxon>Bacteria</taxon>
        <taxon>Bacillati</taxon>
        <taxon>Bacillota</taxon>
        <taxon>Bacilli</taxon>
        <taxon>Bacillales</taxon>
        <taxon>Guptibacillaceae</taxon>
        <taxon>Guptibacillus</taxon>
    </lineage>
</organism>
<evidence type="ECO:0000313" key="3">
    <source>
        <dbReference type="EMBL" id="MYL65103.1"/>
    </source>
</evidence>
<dbReference type="Proteomes" id="UP000447833">
    <property type="component" value="Unassembled WGS sequence"/>
</dbReference>
<feature type="coiled-coil region" evidence="1">
    <location>
        <begin position="25"/>
        <end position="52"/>
    </location>
</feature>
<reference evidence="3 4" key="1">
    <citation type="submission" date="2019-11" db="EMBL/GenBank/DDBJ databases">
        <title>Genome sequences of 17 halophilic strains isolated from different environments.</title>
        <authorList>
            <person name="Furrow R.E."/>
        </authorList>
    </citation>
    <scope>NUCLEOTIDE SEQUENCE [LARGE SCALE GENOMIC DNA]</scope>
    <source>
        <strain evidence="3 4">22506_14_FS</strain>
    </source>
</reference>
<keyword evidence="1" id="KW-0175">Coiled coil</keyword>
<accession>A0A845F2D8</accession>
<evidence type="ECO:0000256" key="1">
    <source>
        <dbReference type="SAM" id="Coils"/>
    </source>
</evidence>
<dbReference type="EMBL" id="WMEY01000005">
    <property type="protein sequence ID" value="MYL65103.1"/>
    <property type="molecule type" value="Genomic_DNA"/>
</dbReference>
<keyword evidence="2" id="KW-0472">Membrane</keyword>
<proteinExistence type="predicted"/>
<comment type="caution">
    <text evidence="3">The sequence shown here is derived from an EMBL/GenBank/DDBJ whole genome shotgun (WGS) entry which is preliminary data.</text>
</comment>
<gene>
    <name evidence="3" type="ORF">GLW07_17230</name>
</gene>
<evidence type="ECO:0000313" key="4">
    <source>
        <dbReference type="Proteomes" id="UP000447833"/>
    </source>
</evidence>
<keyword evidence="2" id="KW-1133">Transmembrane helix</keyword>
<name>A0A845F2D8_9BACL</name>
<dbReference type="AlphaFoldDB" id="A0A845F2D8"/>